<organism evidence="2 3">
    <name type="scientific">Trypanosoma vivax (strain Y486)</name>
    <dbReference type="NCBI Taxonomy" id="1055687"/>
    <lineage>
        <taxon>Eukaryota</taxon>
        <taxon>Discoba</taxon>
        <taxon>Euglenozoa</taxon>
        <taxon>Kinetoplastea</taxon>
        <taxon>Metakinetoplastina</taxon>
        <taxon>Trypanosomatida</taxon>
        <taxon>Trypanosomatidae</taxon>
        <taxon>Trypanosoma</taxon>
        <taxon>Duttonella</taxon>
    </lineage>
</organism>
<proteinExistence type="predicted"/>
<sequence length="761" mass="83645">MKQPSSSQCTFQPATEAEMDVALRELSSGTAPGDAGIHFEEPKRLGRVSRRCILRLFNHSLCADHVPAKWRQGIVVPMLKPNKPANSMVSFRPVALTRTLCKPMERIVARRVEDSIEEKLQPQQARFRPGQSKLDTLMQVTRHVRRRKDGEKTTVEFTDSARPFDSVVRACIVEGVLSFCVTKPQVAWIAGFLKGHAAKVRVNKVLSEKIGLDRSVPQVSALGPVPFIVTVDSLSKRLDCIPVLQDGFFADGRTMVSTSADLSEIHRTIQQGLGCSTRCSSECYVEVSAVETGYKPFGAQATKLLSLKAGEDAHRMLGRAPKLLGLAVQPHTRAAKHVMCMKAAPGTRPLQLSAVAAPKRGPNREQLRAFCRALVQNKMCHGVAPWWFDTSLSDRERLERVRAQVAHIVSGIPKAFDREDALCEARLRTVSAVPHRRALENYLRLKAEGPAHAKVAHGIFLPERPTHARLAKAQHLYSIVGTPEKTHDATALERARRVHFNITTPGGLKADAPEKDAKVHTMLRAERFSDFGYQVLAGGPVVPGVSSGTGAPVCPKDGQCEKVVLGAGSLACSYRAECAAMEAGLKRLVNAIALSKTRRTRVPEFTDSLPLLMALSAGPAVVGDAMLRRVWDLTLHIVRLRASVNFQFVISHFGVPRDEAAGKAAEQGSAKPHSYPAWTTDVVTGVEGKVRNEMYRGFGEGRAPRTHRSVLLNRVRPAPKHSKVDRIGEPLLAQFGTSTAKHFGWSRRVLTPKMGQMERRW</sequence>
<name>F9WT01_TRYVY</name>
<evidence type="ECO:0000313" key="3">
    <source>
        <dbReference type="Proteomes" id="UP000009027"/>
    </source>
</evidence>
<dbReference type="EMBL" id="CAEX01006124">
    <property type="protein sequence ID" value="CCD20690.1"/>
    <property type="molecule type" value="Genomic_DNA"/>
</dbReference>
<dbReference type="Proteomes" id="UP000009027">
    <property type="component" value="Unassembled WGS sequence"/>
</dbReference>
<protein>
    <recommendedName>
        <fullName evidence="1">Reverse transcriptase domain-containing protein</fullName>
    </recommendedName>
</protein>
<dbReference type="Pfam" id="PF00078">
    <property type="entry name" value="RVT_1"/>
    <property type="match status" value="1"/>
</dbReference>
<dbReference type="InterPro" id="IPR000477">
    <property type="entry name" value="RT_dom"/>
</dbReference>
<dbReference type="InterPro" id="IPR052560">
    <property type="entry name" value="RdDP_mobile_element"/>
</dbReference>
<evidence type="ECO:0000313" key="2">
    <source>
        <dbReference type="EMBL" id="CCD20690.1"/>
    </source>
</evidence>
<evidence type="ECO:0000259" key="1">
    <source>
        <dbReference type="Pfam" id="PF00078"/>
    </source>
</evidence>
<gene>
    <name evidence="2" type="ORF">TvY486_0035530</name>
</gene>
<dbReference type="VEuPathDB" id="TriTrypDB:TvY486_0035530"/>
<reference evidence="2 3" key="1">
    <citation type="journal article" date="2012" name="Proc. Natl. Acad. Sci. U.S.A.">
        <title>Antigenic diversity is generated by distinct evolutionary mechanisms in African trypanosome species.</title>
        <authorList>
            <person name="Jackson A.P."/>
            <person name="Berry A."/>
            <person name="Aslett M."/>
            <person name="Allison H.C."/>
            <person name="Burton P."/>
            <person name="Vavrova-Anderson J."/>
            <person name="Brown R."/>
            <person name="Browne H."/>
            <person name="Corton N."/>
            <person name="Hauser H."/>
            <person name="Gamble J."/>
            <person name="Gilderthorp R."/>
            <person name="Marcello L."/>
            <person name="McQuillan J."/>
            <person name="Otto T.D."/>
            <person name="Quail M.A."/>
            <person name="Sanders M.J."/>
            <person name="van Tonder A."/>
            <person name="Ginger M.L."/>
            <person name="Field M.C."/>
            <person name="Barry J.D."/>
            <person name="Hertz-Fowler C."/>
            <person name="Berriman M."/>
        </authorList>
    </citation>
    <scope>NUCLEOTIDE SEQUENCE</scope>
    <source>
        <strain evidence="2 3">Y486</strain>
    </source>
</reference>
<dbReference type="AlphaFoldDB" id="F9WT01"/>
<feature type="domain" description="Reverse transcriptase" evidence="1">
    <location>
        <begin position="85"/>
        <end position="259"/>
    </location>
</feature>
<accession>F9WT01</accession>
<dbReference type="PANTHER" id="PTHR36688">
    <property type="entry name" value="ENDO/EXONUCLEASE/PHOSPHATASE DOMAIN-CONTAINING PROTEIN"/>
    <property type="match status" value="1"/>
</dbReference>
<keyword evidence="3" id="KW-1185">Reference proteome</keyword>
<dbReference type="PANTHER" id="PTHR36688:SF1">
    <property type="entry name" value="ENDONUCLEASE_EXONUCLEASE_PHOSPHATASE DOMAIN-CONTAINING PROTEIN"/>
    <property type="match status" value="1"/>
</dbReference>